<dbReference type="EMBL" id="CAJDYZ010007801">
    <property type="protein sequence ID" value="CAD1474633.1"/>
    <property type="molecule type" value="Genomic_DNA"/>
</dbReference>
<keyword evidence="7" id="KW-1185">Reference proteome</keyword>
<protein>
    <recommendedName>
        <fullName evidence="5">C2HC/C3H-type domain-containing protein</fullName>
    </recommendedName>
</protein>
<keyword evidence="2 4" id="KW-0863">Zinc-finger</keyword>
<keyword evidence="1" id="KW-0479">Metal-binding</keyword>
<feature type="domain" description="C2HC/C3H-type" evidence="5">
    <location>
        <begin position="191"/>
        <end position="217"/>
    </location>
</feature>
<organism evidence="6 7">
    <name type="scientific">Heterotrigona itama</name>
    <dbReference type="NCBI Taxonomy" id="395501"/>
    <lineage>
        <taxon>Eukaryota</taxon>
        <taxon>Metazoa</taxon>
        <taxon>Ecdysozoa</taxon>
        <taxon>Arthropoda</taxon>
        <taxon>Hexapoda</taxon>
        <taxon>Insecta</taxon>
        <taxon>Pterygota</taxon>
        <taxon>Neoptera</taxon>
        <taxon>Endopterygota</taxon>
        <taxon>Hymenoptera</taxon>
        <taxon>Apocrita</taxon>
        <taxon>Aculeata</taxon>
        <taxon>Apoidea</taxon>
        <taxon>Anthophila</taxon>
        <taxon>Apidae</taxon>
        <taxon>Heterotrigona</taxon>
    </lineage>
</organism>
<dbReference type="Proteomes" id="UP000752696">
    <property type="component" value="Unassembled WGS sequence"/>
</dbReference>
<keyword evidence="3" id="KW-0862">Zinc</keyword>
<evidence type="ECO:0000256" key="4">
    <source>
        <dbReference type="PROSITE-ProRule" id="PRU01371"/>
    </source>
</evidence>
<evidence type="ECO:0000259" key="5">
    <source>
        <dbReference type="PROSITE" id="PS52027"/>
    </source>
</evidence>
<dbReference type="InterPro" id="IPR049899">
    <property type="entry name" value="Znf_C2HC_C3H"/>
</dbReference>
<evidence type="ECO:0000256" key="2">
    <source>
        <dbReference type="ARBA" id="ARBA00022771"/>
    </source>
</evidence>
<gene>
    <name evidence="6" type="ORF">MHI_LOCUS481484</name>
</gene>
<reference evidence="6" key="1">
    <citation type="submission" date="2020-07" db="EMBL/GenBank/DDBJ databases">
        <authorList>
            <person name="Nazaruddin N."/>
        </authorList>
    </citation>
    <scope>NUCLEOTIDE SEQUENCE</scope>
</reference>
<proteinExistence type="predicted"/>
<evidence type="ECO:0000256" key="1">
    <source>
        <dbReference type="ARBA" id="ARBA00022723"/>
    </source>
</evidence>
<dbReference type="Pfam" id="PF13913">
    <property type="entry name" value="zf-C2HC_2"/>
    <property type="match status" value="1"/>
</dbReference>
<sequence>KKKNAKTQTDINTDKIVEIARLEEQVKLLIIEIKQLRRYLEDLKFMETGLCGNPHLNDIENCNKTVSNSSQSQSVQNKDIKVMPHCSCKTKCSTKKCGCVRRNTQCGQYCNCNTDICLNQNNDNDFNPMQPTREIPRTPVCDNSKIISCNISEKSVMYDNSSIMSVTCTKEEEIPTESDHLQVDWEKYQAQLIACKKCSRKFHPSRIEKHESCCKKL</sequence>
<dbReference type="AlphaFoldDB" id="A0A6V7H5K6"/>
<evidence type="ECO:0000313" key="7">
    <source>
        <dbReference type="Proteomes" id="UP000752696"/>
    </source>
</evidence>
<dbReference type="GO" id="GO:0008270">
    <property type="term" value="F:zinc ion binding"/>
    <property type="evidence" value="ECO:0007669"/>
    <property type="project" value="UniProtKB-KW"/>
</dbReference>
<dbReference type="OrthoDB" id="3176171at2759"/>
<dbReference type="PROSITE" id="PS52027">
    <property type="entry name" value="ZF_C2HC_C3H"/>
    <property type="match status" value="1"/>
</dbReference>
<evidence type="ECO:0000313" key="6">
    <source>
        <dbReference type="EMBL" id="CAD1474633.1"/>
    </source>
</evidence>
<comment type="caution">
    <text evidence="6">The sequence shown here is derived from an EMBL/GenBank/DDBJ whole genome shotgun (WGS) entry which is preliminary data.</text>
</comment>
<evidence type="ECO:0000256" key="3">
    <source>
        <dbReference type="ARBA" id="ARBA00022833"/>
    </source>
</evidence>
<dbReference type="Gene3D" id="3.30.160.60">
    <property type="entry name" value="Classic Zinc Finger"/>
    <property type="match status" value="1"/>
</dbReference>
<name>A0A6V7H5K6_9HYME</name>
<feature type="non-terminal residue" evidence="6">
    <location>
        <position position="217"/>
    </location>
</feature>
<accession>A0A6V7H5K6</accession>